<feature type="transmembrane region" description="Helical" evidence="1">
    <location>
        <begin position="50"/>
        <end position="69"/>
    </location>
</feature>
<organism evidence="2 3">
    <name type="scientific">Variovorax paradoxus (strain EPS)</name>
    <dbReference type="NCBI Taxonomy" id="595537"/>
    <lineage>
        <taxon>Bacteria</taxon>
        <taxon>Pseudomonadati</taxon>
        <taxon>Pseudomonadota</taxon>
        <taxon>Betaproteobacteria</taxon>
        <taxon>Burkholderiales</taxon>
        <taxon>Comamonadaceae</taxon>
        <taxon>Variovorax</taxon>
    </lineage>
</organism>
<reference evidence="3" key="1">
    <citation type="submission" date="2010-12" db="EMBL/GenBank/DDBJ databases">
        <title>Complete sequence of Variovorax paradoxus EPS.</title>
        <authorList>
            <consortium name="US DOE Joint Genome Institute"/>
            <person name="Lucas S."/>
            <person name="Copeland A."/>
            <person name="Lapidus A."/>
            <person name="Cheng J.-F."/>
            <person name="Goodwin L."/>
            <person name="Pitluck S."/>
            <person name="Teshima H."/>
            <person name="Detter J.C."/>
            <person name="Han C."/>
            <person name="Tapia R."/>
            <person name="Land M."/>
            <person name="Hauser L."/>
            <person name="Kyrpides N."/>
            <person name="Ivanova N."/>
            <person name="Ovchinnikova G."/>
            <person name="Orwin P."/>
            <person name="Han J.-I.G."/>
            <person name="Woyke T."/>
        </authorList>
    </citation>
    <scope>NUCLEOTIDE SEQUENCE [LARGE SCALE GENOMIC DNA]</scope>
    <source>
        <strain evidence="3">EPS</strain>
    </source>
</reference>
<dbReference type="EMBL" id="CP002417">
    <property type="protein sequence ID" value="ADU39246.1"/>
    <property type="molecule type" value="Genomic_DNA"/>
</dbReference>
<dbReference type="Proteomes" id="UP000008917">
    <property type="component" value="Chromosome"/>
</dbReference>
<evidence type="ECO:0000256" key="1">
    <source>
        <dbReference type="SAM" id="Phobius"/>
    </source>
</evidence>
<dbReference type="OrthoDB" id="9786302at2"/>
<dbReference type="AlphaFoldDB" id="E6V452"/>
<dbReference type="HOGENOM" id="CLU_127159_0_0_4"/>
<dbReference type="Pfam" id="PF10027">
    <property type="entry name" value="DUF2269"/>
    <property type="match status" value="1"/>
</dbReference>
<feature type="transmembrane region" description="Helical" evidence="1">
    <location>
        <begin position="6"/>
        <end position="29"/>
    </location>
</feature>
<evidence type="ECO:0000313" key="3">
    <source>
        <dbReference type="Proteomes" id="UP000008917"/>
    </source>
</evidence>
<reference evidence="2 3" key="2">
    <citation type="journal article" date="2013" name="Genome Announc.">
        <title>Genome of the Root-Associated Plant Growth-Promoting Bacterium Variovorax paradoxus Strain EPS.</title>
        <authorList>
            <person name="Han J.I."/>
            <person name="Spain J.C."/>
            <person name="Leadbetter J.R."/>
            <person name="Ovchinnikova G."/>
            <person name="Goodwin L.A."/>
            <person name="Han C.S."/>
            <person name="Woyke T."/>
            <person name="Davenport K.W."/>
            <person name="Orwin P.M."/>
        </authorList>
    </citation>
    <scope>NUCLEOTIDE SEQUENCE [LARGE SCALE GENOMIC DNA]</scope>
    <source>
        <strain evidence="2 3">EPS</strain>
    </source>
</reference>
<feature type="transmembrane region" description="Helical" evidence="1">
    <location>
        <begin position="130"/>
        <end position="150"/>
    </location>
</feature>
<feature type="transmembrane region" description="Helical" evidence="1">
    <location>
        <begin position="81"/>
        <end position="102"/>
    </location>
</feature>
<proteinExistence type="predicted"/>
<dbReference type="InterPro" id="IPR018729">
    <property type="entry name" value="DUF2269_transmembrane"/>
</dbReference>
<keyword evidence="1" id="KW-0472">Membrane</keyword>
<accession>E6V452</accession>
<dbReference type="RefSeq" id="WP_013543454.1">
    <property type="nucleotide sequence ID" value="NC_014931.1"/>
</dbReference>
<evidence type="ECO:0000313" key="2">
    <source>
        <dbReference type="EMBL" id="ADU39246.1"/>
    </source>
</evidence>
<dbReference type="KEGG" id="vpe:Varpa_5086"/>
<gene>
    <name evidence="2" type="ordered locus">Varpa_5086</name>
</gene>
<name>E6V452_VARPE</name>
<protein>
    <submittedName>
        <fullName evidence="2">Integral membrane protein</fullName>
    </submittedName>
</protein>
<dbReference type="eggNOG" id="COG5528">
    <property type="taxonomic scope" value="Bacteria"/>
</dbReference>
<keyword evidence="1" id="KW-0812">Transmembrane</keyword>
<sequence length="157" mass="17786">MEYLFVKYLHVVSSTLLFGTGLGSAFYLLATTLSRDVRAVAVVARMVVRADWLFTATTAVLQPLTGFWLVHRLQLPLSTPWLKASIVCYVLAIACWLPVVWLQMRLRDLAAEAAREGTALPPRYWQLFRWWVVLGVPAFFLFLALFWLMIAKPALGA</sequence>
<dbReference type="STRING" id="595537.Varpa_5086"/>
<keyword evidence="1" id="KW-1133">Transmembrane helix</keyword>